<comment type="caution">
    <text evidence="2">The sequence shown here is derived from an EMBL/GenBank/DDBJ whole genome shotgun (WGS) entry which is preliminary data.</text>
</comment>
<accession>A0ABX4BVR2</accession>
<dbReference type="PANTHER" id="PTHR22916:SF3">
    <property type="entry name" value="UDP-GLCNAC:BETAGAL BETA-1,3-N-ACETYLGLUCOSAMINYLTRANSFERASE-LIKE PROTEIN 1"/>
    <property type="match status" value="1"/>
</dbReference>
<dbReference type="EMBL" id="MUGV01000007">
    <property type="protein sequence ID" value="OXA81459.1"/>
    <property type="molecule type" value="Genomic_DNA"/>
</dbReference>
<dbReference type="PANTHER" id="PTHR22916">
    <property type="entry name" value="GLYCOSYLTRANSFERASE"/>
    <property type="match status" value="1"/>
</dbReference>
<protein>
    <recommendedName>
        <fullName evidence="1">Glycosyltransferase 2-like domain-containing protein</fullName>
    </recommendedName>
</protein>
<dbReference type="Gene3D" id="3.90.550.10">
    <property type="entry name" value="Spore Coat Polysaccharide Biosynthesis Protein SpsA, Chain A"/>
    <property type="match status" value="1"/>
</dbReference>
<feature type="domain" description="Glycosyltransferase 2-like" evidence="1">
    <location>
        <begin position="8"/>
        <end position="168"/>
    </location>
</feature>
<dbReference type="CDD" id="cd00761">
    <property type="entry name" value="Glyco_tranf_GTA_type"/>
    <property type="match status" value="1"/>
</dbReference>
<keyword evidence="3" id="KW-1185">Reference proteome</keyword>
<name>A0ABX4BVR2_FLAFR</name>
<evidence type="ECO:0000259" key="1">
    <source>
        <dbReference type="Pfam" id="PF00535"/>
    </source>
</evidence>
<reference evidence="2 3" key="1">
    <citation type="submission" date="2016-11" db="EMBL/GenBank/DDBJ databases">
        <title>Whole genomes of Flavobacteriaceae.</title>
        <authorList>
            <person name="Stine C."/>
            <person name="Li C."/>
            <person name="Tadesse D."/>
        </authorList>
    </citation>
    <scope>NUCLEOTIDE SEQUENCE [LARGE SCALE GENOMIC DNA]</scope>
    <source>
        <strain evidence="2 3">DSM 15937</strain>
    </source>
</reference>
<evidence type="ECO:0000313" key="3">
    <source>
        <dbReference type="Proteomes" id="UP000198382"/>
    </source>
</evidence>
<dbReference type="InterPro" id="IPR001173">
    <property type="entry name" value="Glyco_trans_2-like"/>
</dbReference>
<dbReference type="RefSeq" id="WP_074659419.1">
    <property type="nucleotide sequence ID" value="NZ_MUGV01000007.1"/>
</dbReference>
<proteinExistence type="predicted"/>
<evidence type="ECO:0000313" key="2">
    <source>
        <dbReference type="EMBL" id="OXA81459.1"/>
    </source>
</evidence>
<dbReference type="Proteomes" id="UP000198382">
    <property type="component" value="Unassembled WGS sequence"/>
</dbReference>
<gene>
    <name evidence="2" type="ORF">B0A65_04165</name>
</gene>
<sequence length="313" mass="37394">MMNNPLVSIIIPTYNRANLITETLNSILMQSYENWECIVVDDGSTDNTKFIVDYYKEKDSRFQYHIRPKNRMGGGNAARNYGFELSKGEFIQWFDDDDLMDKNKIKKKLDTIISFKCDFVISKTQNFTCSSFQSPYKYNLKENKFDLFLFLIRNIHWYTYDCMLSREVASQISFFEKMKSWQDYYYFAKMLSISNNGIFIDEILTYRRLHENSIQDNIHRSESEFHKNLLFAKFYTYKEIRTKLNLKQKKSYFKGCINHSFYLMRYKYVSNLVPEILLETLHLYKFKNVLLLVVGYILVFITGKGEGLVNKIK</sequence>
<dbReference type="InterPro" id="IPR029044">
    <property type="entry name" value="Nucleotide-diphossugar_trans"/>
</dbReference>
<dbReference type="Pfam" id="PF00535">
    <property type="entry name" value="Glycos_transf_2"/>
    <property type="match status" value="1"/>
</dbReference>
<organism evidence="2 3">
    <name type="scientific">Flavobacterium frigidimaris</name>
    <dbReference type="NCBI Taxonomy" id="262320"/>
    <lineage>
        <taxon>Bacteria</taxon>
        <taxon>Pseudomonadati</taxon>
        <taxon>Bacteroidota</taxon>
        <taxon>Flavobacteriia</taxon>
        <taxon>Flavobacteriales</taxon>
        <taxon>Flavobacteriaceae</taxon>
        <taxon>Flavobacterium</taxon>
    </lineage>
</organism>
<dbReference type="SUPFAM" id="SSF53448">
    <property type="entry name" value="Nucleotide-diphospho-sugar transferases"/>
    <property type="match status" value="1"/>
</dbReference>